<evidence type="ECO:0000256" key="3">
    <source>
        <dbReference type="ARBA" id="ARBA00022475"/>
    </source>
</evidence>
<comment type="catalytic activity">
    <reaction evidence="9">
        <text>L-threonyl-[protein] + ATP = O-phospho-L-threonyl-[protein] + ADP + H(+)</text>
        <dbReference type="Rhea" id="RHEA:46608"/>
        <dbReference type="Rhea" id="RHEA-COMP:11060"/>
        <dbReference type="Rhea" id="RHEA-COMP:11605"/>
        <dbReference type="ChEBI" id="CHEBI:15378"/>
        <dbReference type="ChEBI" id="CHEBI:30013"/>
        <dbReference type="ChEBI" id="CHEBI:30616"/>
        <dbReference type="ChEBI" id="CHEBI:61977"/>
        <dbReference type="ChEBI" id="CHEBI:456216"/>
        <dbReference type="EC" id="2.7.11.1"/>
    </reaction>
</comment>
<dbReference type="InterPro" id="IPR001245">
    <property type="entry name" value="Ser-Thr/Tyr_kinase_cat_dom"/>
</dbReference>
<dbReference type="AlphaFoldDB" id="A0AAW1W1D8"/>
<evidence type="ECO:0000256" key="7">
    <source>
        <dbReference type="ARBA" id="ARBA00022777"/>
    </source>
</evidence>
<keyword evidence="3" id="KW-1003">Cell membrane</keyword>
<evidence type="ECO:0000259" key="14">
    <source>
        <dbReference type="PROSITE" id="PS50011"/>
    </source>
</evidence>
<keyword evidence="16" id="KW-1185">Reference proteome</keyword>
<name>A0AAW1W1D8_RUBAR</name>
<dbReference type="Gene3D" id="1.10.510.10">
    <property type="entry name" value="Transferase(Phosphotransferase) domain 1"/>
    <property type="match status" value="1"/>
</dbReference>
<dbReference type="Pfam" id="PF07714">
    <property type="entry name" value="PK_Tyr_Ser-Thr"/>
    <property type="match status" value="1"/>
</dbReference>
<evidence type="ECO:0000256" key="6">
    <source>
        <dbReference type="ARBA" id="ARBA00022741"/>
    </source>
</evidence>
<comment type="similarity">
    <text evidence="12">Belongs to the protein kinase superfamily.</text>
</comment>
<dbReference type="InterPro" id="IPR017441">
    <property type="entry name" value="Protein_kinase_ATP_BS"/>
</dbReference>
<dbReference type="FunFam" id="1.10.510.10:FF:000095">
    <property type="entry name" value="protein STRUBBELIG-RECEPTOR FAMILY 8"/>
    <property type="match status" value="1"/>
</dbReference>
<evidence type="ECO:0000256" key="12">
    <source>
        <dbReference type="RuleBase" id="RU000304"/>
    </source>
</evidence>
<keyword evidence="5" id="KW-0808">Transferase</keyword>
<feature type="region of interest" description="Disordered" evidence="13">
    <location>
        <begin position="362"/>
        <end position="392"/>
    </location>
</feature>
<keyword evidence="7" id="KW-0418">Kinase</keyword>
<feature type="binding site" evidence="11">
    <location>
        <position position="111"/>
    </location>
    <ligand>
        <name>ATP</name>
        <dbReference type="ChEBI" id="CHEBI:30616"/>
    </ligand>
</feature>
<organism evidence="15 16">
    <name type="scientific">Rubus argutus</name>
    <name type="common">Southern blackberry</name>
    <dbReference type="NCBI Taxonomy" id="59490"/>
    <lineage>
        <taxon>Eukaryota</taxon>
        <taxon>Viridiplantae</taxon>
        <taxon>Streptophyta</taxon>
        <taxon>Embryophyta</taxon>
        <taxon>Tracheophyta</taxon>
        <taxon>Spermatophyta</taxon>
        <taxon>Magnoliopsida</taxon>
        <taxon>eudicotyledons</taxon>
        <taxon>Gunneridae</taxon>
        <taxon>Pentapetalae</taxon>
        <taxon>rosids</taxon>
        <taxon>fabids</taxon>
        <taxon>Rosales</taxon>
        <taxon>Rosaceae</taxon>
        <taxon>Rosoideae</taxon>
        <taxon>Rosoideae incertae sedis</taxon>
        <taxon>Rubus</taxon>
    </lineage>
</organism>
<protein>
    <recommendedName>
        <fullName evidence="2">non-specific serine/threonine protein kinase</fullName>
        <ecNumber evidence="2">2.7.11.1</ecNumber>
    </recommendedName>
</protein>
<comment type="subcellular location">
    <subcellularLocation>
        <location evidence="1">Cell membrane</location>
    </subcellularLocation>
</comment>
<keyword evidence="4 12" id="KW-0723">Serine/threonine-protein kinase</keyword>
<evidence type="ECO:0000256" key="11">
    <source>
        <dbReference type="PROSITE-ProRule" id="PRU10141"/>
    </source>
</evidence>
<evidence type="ECO:0000256" key="10">
    <source>
        <dbReference type="ARBA" id="ARBA00048679"/>
    </source>
</evidence>
<sequence length="408" mass="45362">MSGGIRTSVKGYLNAKRLSLTTEKDTVHEMNETINRDFSALQAQNVPCIARTEGEILLRRFHFNELKTATWNFHPDNMVGVGGFGRVFKGWVDHNSSTAAKPGCGMLIAVKTIHREGFQGQGEWLTEFYYLGRLRHPNLVKLLGYCFEDDHRLLVYEFTPRGSLEIHLFGTNSYHQPLSWILRMKIALGAAKVLAFLHSTKGKVIHRDFKSSNILLDSSYNARLSYFGLAKDGPADDKNHVSTRVVGTCGYIAPEYIATGNLTCKSDVYGFGVVMLEILSGRRAVDTSLPTGQHNLVEWAKPYLASKRRALKFFDARVEGQYSVAGALKAANLANQCISAEPEFRPNMNEVVEALEQLQGSSDIEGSGISQNEARQTPHANSSSANSSNRRRSASWISFRPCASRSYT</sequence>
<dbReference type="PANTHER" id="PTHR45621">
    <property type="entry name" value="OS01G0588500 PROTEIN-RELATED"/>
    <property type="match status" value="1"/>
</dbReference>
<proteinExistence type="inferred from homology"/>
<dbReference type="Proteomes" id="UP001457282">
    <property type="component" value="Unassembled WGS sequence"/>
</dbReference>
<dbReference type="PROSITE" id="PS00108">
    <property type="entry name" value="PROTEIN_KINASE_ST"/>
    <property type="match status" value="1"/>
</dbReference>
<dbReference type="PROSITE" id="PS50011">
    <property type="entry name" value="PROTEIN_KINASE_DOM"/>
    <property type="match status" value="1"/>
</dbReference>
<evidence type="ECO:0000256" key="9">
    <source>
        <dbReference type="ARBA" id="ARBA00047899"/>
    </source>
</evidence>
<evidence type="ECO:0000256" key="4">
    <source>
        <dbReference type="ARBA" id="ARBA00022527"/>
    </source>
</evidence>
<dbReference type="InterPro" id="IPR050823">
    <property type="entry name" value="Plant_Ser_Thr_Prot_Kinase"/>
</dbReference>
<dbReference type="SUPFAM" id="SSF56112">
    <property type="entry name" value="Protein kinase-like (PK-like)"/>
    <property type="match status" value="1"/>
</dbReference>
<evidence type="ECO:0000256" key="2">
    <source>
        <dbReference type="ARBA" id="ARBA00012513"/>
    </source>
</evidence>
<dbReference type="GO" id="GO:0005524">
    <property type="term" value="F:ATP binding"/>
    <property type="evidence" value="ECO:0007669"/>
    <property type="project" value="UniProtKB-UniRule"/>
</dbReference>
<evidence type="ECO:0000313" key="15">
    <source>
        <dbReference type="EMBL" id="KAK9913548.1"/>
    </source>
</evidence>
<feature type="compositionally biased region" description="Polar residues" evidence="13">
    <location>
        <begin position="362"/>
        <end position="379"/>
    </location>
</feature>
<evidence type="ECO:0000256" key="8">
    <source>
        <dbReference type="ARBA" id="ARBA00022840"/>
    </source>
</evidence>
<dbReference type="Gene3D" id="3.30.200.20">
    <property type="entry name" value="Phosphorylase Kinase, domain 1"/>
    <property type="match status" value="1"/>
</dbReference>
<accession>A0AAW1W1D8</accession>
<dbReference type="CDD" id="cd14066">
    <property type="entry name" value="STKc_IRAK"/>
    <property type="match status" value="1"/>
</dbReference>
<dbReference type="EC" id="2.7.11.1" evidence="2"/>
<dbReference type="FunFam" id="3.30.200.20:FF:000228">
    <property type="entry name" value="Serine/threonine-protein kinase BIK1"/>
    <property type="match status" value="1"/>
</dbReference>
<evidence type="ECO:0000313" key="16">
    <source>
        <dbReference type="Proteomes" id="UP001457282"/>
    </source>
</evidence>
<keyword evidence="6 11" id="KW-0547">Nucleotide-binding</keyword>
<dbReference type="EMBL" id="JBEDUW010000007">
    <property type="protein sequence ID" value="KAK9913548.1"/>
    <property type="molecule type" value="Genomic_DNA"/>
</dbReference>
<feature type="domain" description="Protein kinase" evidence="14">
    <location>
        <begin position="73"/>
        <end position="358"/>
    </location>
</feature>
<evidence type="ECO:0000256" key="1">
    <source>
        <dbReference type="ARBA" id="ARBA00004236"/>
    </source>
</evidence>
<dbReference type="InterPro" id="IPR008271">
    <property type="entry name" value="Ser/Thr_kinase_AS"/>
</dbReference>
<evidence type="ECO:0000256" key="5">
    <source>
        <dbReference type="ARBA" id="ARBA00022679"/>
    </source>
</evidence>
<dbReference type="PROSITE" id="PS00107">
    <property type="entry name" value="PROTEIN_KINASE_ATP"/>
    <property type="match status" value="1"/>
</dbReference>
<dbReference type="GO" id="GO:0005886">
    <property type="term" value="C:plasma membrane"/>
    <property type="evidence" value="ECO:0007669"/>
    <property type="project" value="UniProtKB-SubCell"/>
</dbReference>
<reference evidence="15 16" key="1">
    <citation type="journal article" date="2023" name="G3 (Bethesda)">
        <title>A chromosome-length genome assembly and annotation of blackberry (Rubus argutus, cv. 'Hillquist').</title>
        <authorList>
            <person name="Bruna T."/>
            <person name="Aryal R."/>
            <person name="Dudchenko O."/>
            <person name="Sargent D.J."/>
            <person name="Mead D."/>
            <person name="Buti M."/>
            <person name="Cavallini A."/>
            <person name="Hytonen T."/>
            <person name="Andres J."/>
            <person name="Pham M."/>
            <person name="Weisz D."/>
            <person name="Mascagni F."/>
            <person name="Usai G."/>
            <person name="Natali L."/>
            <person name="Bassil N."/>
            <person name="Fernandez G.E."/>
            <person name="Lomsadze A."/>
            <person name="Armour M."/>
            <person name="Olukolu B."/>
            <person name="Poorten T."/>
            <person name="Britton C."/>
            <person name="Davik J."/>
            <person name="Ashrafi H."/>
            <person name="Aiden E.L."/>
            <person name="Borodovsky M."/>
            <person name="Worthington M."/>
        </authorList>
    </citation>
    <scope>NUCLEOTIDE SEQUENCE [LARGE SCALE GENOMIC DNA]</scope>
    <source>
        <strain evidence="15">PI 553951</strain>
    </source>
</reference>
<keyword evidence="3" id="KW-0472">Membrane</keyword>
<dbReference type="GO" id="GO:0004674">
    <property type="term" value="F:protein serine/threonine kinase activity"/>
    <property type="evidence" value="ECO:0007669"/>
    <property type="project" value="UniProtKB-KW"/>
</dbReference>
<comment type="catalytic activity">
    <reaction evidence="10">
        <text>L-seryl-[protein] + ATP = O-phospho-L-seryl-[protein] + ADP + H(+)</text>
        <dbReference type="Rhea" id="RHEA:17989"/>
        <dbReference type="Rhea" id="RHEA-COMP:9863"/>
        <dbReference type="Rhea" id="RHEA-COMP:11604"/>
        <dbReference type="ChEBI" id="CHEBI:15378"/>
        <dbReference type="ChEBI" id="CHEBI:29999"/>
        <dbReference type="ChEBI" id="CHEBI:30616"/>
        <dbReference type="ChEBI" id="CHEBI:83421"/>
        <dbReference type="ChEBI" id="CHEBI:456216"/>
        <dbReference type="EC" id="2.7.11.1"/>
    </reaction>
</comment>
<dbReference type="InterPro" id="IPR011009">
    <property type="entry name" value="Kinase-like_dom_sf"/>
</dbReference>
<keyword evidence="8 11" id="KW-0067">ATP-binding</keyword>
<comment type="caution">
    <text evidence="15">The sequence shown here is derived from an EMBL/GenBank/DDBJ whole genome shotgun (WGS) entry which is preliminary data.</text>
</comment>
<evidence type="ECO:0000256" key="13">
    <source>
        <dbReference type="SAM" id="MobiDB-lite"/>
    </source>
</evidence>
<dbReference type="InterPro" id="IPR000719">
    <property type="entry name" value="Prot_kinase_dom"/>
</dbReference>
<gene>
    <name evidence="15" type="ORF">M0R45_037361</name>
</gene>